<dbReference type="EMBL" id="JASWJB010000275">
    <property type="protein sequence ID" value="KAK2592287.1"/>
    <property type="molecule type" value="Genomic_DNA"/>
</dbReference>
<name>A0AAJ0FPU1_9HYPO</name>
<dbReference type="Gene3D" id="3.30.559.10">
    <property type="entry name" value="Chloramphenicol acetyltransferase-like domain"/>
    <property type="match status" value="1"/>
</dbReference>
<keyword evidence="2" id="KW-1185">Reference proteome</keyword>
<accession>A0AAJ0FPU1</accession>
<dbReference type="AlphaFoldDB" id="A0AAJ0FPU1"/>
<reference evidence="1" key="1">
    <citation type="submission" date="2023-06" db="EMBL/GenBank/DDBJ databases">
        <title>Conoideocrella luteorostrata (Hypocreales: Clavicipitaceae), a potential biocontrol fungus for elongate hemlock scale in United States Christmas tree production areas.</title>
        <authorList>
            <person name="Barrett H."/>
            <person name="Lovett B."/>
            <person name="Macias A.M."/>
            <person name="Stajich J.E."/>
            <person name="Kasson M.T."/>
        </authorList>
    </citation>
    <scope>NUCLEOTIDE SEQUENCE</scope>
    <source>
        <strain evidence="1">ARSEF 14590</strain>
    </source>
</reference>
<dbReference type="Proteomes" id="UP001251528">
    <property type="component" value="Unassembled WGS sequence"/>
</dbReference>
<dbReference type="InterPro" id="IPR023213">
    <property type="entry name" value="CAT-like_dom_sf"/>
</dbReference>
<evidence type="ECO:0000313" key="1">
    <source>
        <dbReference type="EMBL" id="KAK2592287.1"/>
    </source>
</evidence>
<proteinExistence type="predicted"/>
<sequence length="497" mass="56026">MAILDWFKRSAAAAASTTDWDEYPVHLMDRQKMNYKVLGWAMRFNDVLDADQLHCALTQLLELGDWRKLGGRLREDNNGHLKILVPKRFTPSYPAVEYKHFAFAQSIAAHPVGARFISQAAKPSIQPLNKDLRRLMAPEDYPDTVDGLLQTDKSQLSLAISSFDDATIVSLAFPHTLLDAVSYIQLVRNWSLVLAGRETEVAPLLDAYNDALEDVTKQSINIAPEECRMEKVRLKGIGYWKLVARNMAEAVWRQRSLQALYIPKEIYERLLVTLREGAETEELTGRKQINEVDLLTSWLIRTIATQEGSPRPITLLTLYNLRYYVQKLKEARHEGSFAQNMVSFTYTTFPSDSSQKSVGEIAKSYKEQAHTLTTEDEAVALLKHIRGELQEEKSQLPLYGTSDSLVVFCNPLARLDLIKMADFAPAIKSTSRDVDGSDKHTPPGRMVGNVFNPLNWTDVGTDLLFPLGTDYDGGCWIMAKLTPGSWKSVADDLRKLS</sequence>
<organism evidence="1 2">
    <name type="scientific">Conoideocrella luteorostrata</name>
    <dbReference type="NCBI Taxonomy" id="1105319"/>
    <lineage>
        <taxon>Eukaryota</taxon>
        <taxon>Fungi</taxon>
        <taxon>Dikarya</taxon>
        <taxon>Ascomycota</taxon>
        <taxon>Pezizomycotina</taxon>
        <taxon>Sordariomycetes</taxon>
        <taxon>Hypocreomycetidae</taxon>
        <taxon>Hypocreales</taxon>
        <taxon>Clavicipitaceae</taxon>
        <taxon>Conoideocrella</taxon>
    </lineage>
</organism>
<gene>
    <name evidence="1" type="ORF">QQS21_010007</name>
</gene>
<comment type="caution">
    <text evidence="1">The sequence shown here is derived from an EMBL/GenBank/DDBJ whole genome shotgun (WGS) entry which is preliminary data.</text>
</comment>
<protein>
    <submittedName>
        <fullName evidence="1">Uncharacterized protein</fullName>
    </submittedName>
</protein>
<evidence type="ECO:0000313" key="2">
    <source>
        <dbReference type="Proteomes" id="UP001251528"/>
    </source>
</evidence>